<protein>
    <submittedName>
        <fullName evidence="4">Uncharacterized protein</fullName>
    </submittedName>
</protein>
<evidence type="ECO:0000313" key="3">
    <source>
        <dbReference type="EMBL" id="KAH0462165.1"/>
    </source>
</evidence>
<keyword evidence="2" id="KW-0732">Signal</keyword>
<dbReference type="PANTHER" id="PTHR31739:SF25">
    <property type="entry name" value="(E,E)-GERANYLLINALOOL SYNTHASE"/>
    <property type="match status" value="1"/>
</dbReference>
<organism evidence="4 5">
    <name type="scientific">Dendrobium chrysotoxum</name>
    <name type="common">Orchid</name>
    <dbReference type="NCBI Taxonomy" id="161865"/>
    <lineage>
        <taxon>Eukaryota</taxon>
        <taxon>Viridiplantae</taxon>
        <taxon>Streptophyta</taxon>
        <taxon>Embryophyta</taxon>
        <taxon>Tracheophyta</taxon>
        <taxon>Spermatophyta</taxon>
        <taxon>Magnoliopsida</taxon>
        <taxon>Liliopsida</taxon>
        <taxon>Asparagales</taxon>
        <taxon>Orchidaceae</taxon>
        <taxon>Epidendroideae</taxon>
        <taxon>Malaxideae</taxon>
        <taxon>Dendrobiinae</taxon>
        <taxon>Dendrobium</taxon>
    </lineage>
</organism>
<evidence type="ECO:0000256" key="1">
    <source>
        <dbReference type="ARBA" id="ARBA00022842"/>
    </source>
</evidence>
<keyword evidence="5" id="KW-1185">Reference proteome</keyword>
<dbReference type="InterPro" id="IPR050148">
    <property type="entry name" value="Terpene_synthase-like"/>
</dbReference>
<name>A0AAV7GZD1_DENCH</name>
<dbReference type="GO" id="GO:0000287">
    <property type="term" value="F:magnesium ion binding"/>
    <property type="evidence" value="ECO:0007669"/>
    <property type="project" value="TreeGrafter"/>
</dbReference>
<evidence type="ECO:0000256" key="2">
    <source>
        <dbReference type="SAM" id="SignalP"/>
    </source>
</evidence>
<evidence type="ECO:0000313" key="5">
    <source>
        <dbReference type="Proteomes" id="UP000775213"/>
    </source>
</evidence>
<dbReference type="SUPFAM" id="SSF48239">
    <property type="entry name" value="Terpenoid cyclases/Protein prenyltransferases"/>
    <property type="match status" value="1"/>
</dbReference>
<dbReference type="PANTHER" id="PTHR31739">
    <property type="entry name" value="ENT-COPALYL DIPHOSPHATE SYNTHASE, CHLOROPLASTIC"/>
    <property type="match status" value="1"/>
</dbReference>
<evidence type="ECO:0000313" key="4">
    <source>
        <dbReference type="EMBL" id="KAH0462166.1"/>
    </source>
</evidence>
<dbReference type="EMBL" id="JAGFBR010000009">
    <property type="protein sequence ID" value="KAH0462165.1"/>
    <property type="molecule type" value="Genomic_DNA"/>
</dbReference>
<proteinExistence type="predicted"/>
<dbReference type="GO" id="GO:0016102">
    <property type="term" value="P:diterpenoid biosynthetic process"/>
    <property type="evidence" value="ECO:0007669"/>
    <property type="project" value="TreeGrafter"/>
</dbReference>
<reference evidence="4" key="2">
    <citation type="submission" date="2021-03" db="EMBL/GenBank/DDBJ databases">
        <authorList>
            <person name="Zhang Y."/>
            <person name="Zhang G.-Q."/>
            <person name="Huang T."/>
            <person name="Niu S.-C."/>
            <person name="Liu Z.-J."/>
        </authorList>
    </citation>
    <scope>NUCLEOTIDE SEQUENCE</scope>
    <source>
        <strain evidence="4">Lindl</strain>
        <tissue evidence="4">Fresh leaves</tissue>
    </source>
</reference>
<dbReference type="Proteomes" id="UP000775213">
    <property type="component" value="Unassembled WGS sequence"/>
</dbReference>
<dbReference type="AlphaFoldDB" id="A0AAV7GZD1"/>
<dbReference type="EMBL" id="JAGFBR010000009">
    <property type="protein sequence ID" value="KAH0462166.1"/>
    <property type="molecule type" value="Genomic_DNA"/>
</dbReference>
<keyword evidence="1" id="KW-0460">Magnesium</keyword>
<dbReference type="InterPro" id="IPR008930">
    <property type="entry name" value="Terpenoid_cyclase/PrenylTrfase"/>
</dbReference>
<feature type="signal peptide" evidence="2">
    <location>
        <begin position="1"/>
        <end position="20"/>
    </location>
</feature>
<gene>
    <name evidence="3" type="ORF">IEQ34_009740</name>
    <name evidence="4" type="ORF">IEQ34_009741</name>
</gene>
<dbReference type="Gene3D" id="1.50.10.160">
    <property type="match status" value="1"/>
</dbReference>
<sequence length="117" mass="13597">MKEELFSLLVNLFALLPVSIYETAWVAMVPDSDDPTSPMFLEYLDWVLCSQNALGFLYDEQHGKFCWFIEDEKMLSHVKDNYAFFLGSMLSIYKVSHIAFLEDHDLDKAGVFSWNIL</sequence>
<accession>A0AAV7GZD1</accession>
<feature type="chain" id="PRO_5044715924" evidence="2">
    <location>
        <begin position="21"/>
        <end position="117"/>
    </location>
</feature>
<dbReference type="GO" id="GO:0010333">
    <property type="term" value="F:terpene synthase activity"/>
    <property type="evidence" value="ECO:0007669"/>
    <property type="project" value="InterPro"/>
</dbReference>
<reference evidence="4 5" key="1">
    <citation type="journal article" date="2021" name="Hortic Res">
        <title>Chromosome-scale assembly of the Dendrobium chrysotoxum genome enhances the understanding of orchid evolution.</title>
        <authorList>
            <person name="Zhang Y."/>
            <person name="Zhang G.Q."/>
            <person name="Zhang D."/>
            <person name="Liu X.D."/>
            <person name="Xu X.Y."/>
            <person name="Sun W.H."/>
            <person name="Yu X."/>
            <person name="Zhu X."/>
            <person name="Wang Z.W."/>
            <person name="Zhao X."/>
            <person name="Zhong W.Y."/>
            <person name="Chen H."/>
            <person name="Yin W.L."/>
            <person name="Huang T."/>
            <person name="Niu S.C."/>
            <person name="Liu Z.J."/>
        </authorList>
    </citation>
    <scope>NUCLEOTIDE SEQUENCE [LARGE SCALE GENOMIC DNA]</scope>
    <source>
        <strain evidence="4">Lindl</strain>
    </source>
</reference>
<comment type="caution">
    <text evidence="4">The sequence shown here is derived from an EMBL/GenBank/DDBJ whole genome shotgun (WGS) entry which is preliminary data.</text>
</comment>